<dbReference type="Proteomes" id="UP000479335">
    <property type="component" value="Unassembled WGS sequence"/>
</dbReference>
<dbReference type="AlphaFoldDB" id="A0A6L8K6U0"/>
<dbReference type="RefSeq" id="WP_161006722.1">
    <property type="nucleotide sequence ID" value="NZ_WWCN01000006.1"/>
</dbReference>
<keyword evidence="3" id="KW-1185">Reference proteome</keyword>
<dbReference type="PROSITE" id="PS51257">
    <property type="entry name" value="PROKAR_LIPOPROTEIN"/>
    <property type="match status" value="1"/>
</dbReference>
<accession>A0A6L8K6U0</accession>
<proteinExistence type="predicted"/>
<protein>
    <recommendedName>
        <fullName evidence="4">Lipoprotein</fullName>
    </recommendedName>
</protein>
<keyword evidence="1" id="KW-0732">Signal</keyword>
<evidence type="ECO:0000256" key="1">
    <source>
        <dbReference type="SAM" id="SignalP"/>
    </source>
</evidence>
<feature type="chain" id="PRO_5026924924" description="Lipoprotein" evidence="1">
    <location>
        <begin position="21"/>
        <end position="224"/>
    </location>
</feature>
<organism evidence="2 3">
    <name type="scientific">Duganella flavida</name>
    <dbReference type="NCBI Taxonomy" id="2692175"/>
    <lineage>
        <taxon>Bacteria</taxon>
        <taxon>Pseudomonadati</taxon>
        <taxon>Pseudomonadota</taxon>
        <taxon>Betaproteobacteria</taxon>
        <taxon>Burkholderiales</taxon>
        <taxon>Oxalobacteraceae</taxon>
        <taxon>Telluria group</taxon>
        <taxon>Duganella</taxon>
    </lineage>
</organism>
<gene>
    <name evidence="2" type="ORF">GTP46_11285</name>
</gene>
<evidence type="ECO:0008006" key="4">
    <source>
        <dbReference type="Google" id="ProtNLM"/>
    </source>
</evidence>
<dbReference type="EMBL" id="WWCN01000006">
    <property type="protein sequence ID" value="MYM23229.1"/>
    <property type="molecule type" value="Genomic_DNA"/>
</dbReference>
<feature type="signal peptide" evidence="1">
    <location>
        <begin position="1"/>
        <end position="20"/>
    </location>
</feature>
<comment type="caution">
    <text evidence="2">The sequence shown here is derived from an EMBL/GenBank/DDBJ whole genome shotgun (WGS) entry which is preliminary data.</text>
</comment>
<reference evidence="2 3" key="1">
    <citation type="submission" date="2019-12" db="EMBL/GenBank/DDBJ databases">
        <title>Novel species isolated from a subtropical stream in China.</title>
        <authorList>
            <person name="Lu H."/>
        </authorList>
    </citation>
    <scope>NUCLEOTIDE SEQUENCE [LARGE SCALE GENOMIC DNA]</scope>
    <source>
        <strain evidence="2 3">FT135W</strain>
    </source>
</reference>
<sequence length="224" mass="23671">MKHLNSIAVLAAGIALTACSTVNTTLAERHEVIEMYHVFDIKTKADTATIAKATSDGLSANTNNIQTAMPLQLGKTIPATPGRFSIDDVAAGMNGQNSAMLKMLANQSGGLGLKVANCEGAVWTSKAVRNITGSNNLTLYSCLYKYRDGYNLDMYAVFTKESGGLYQVIREGANAIAGTPEAWVNKTIVDAVRSIERAAGARAVHVEGQPELGPLPAVDQLSAK</sequence>
<evidence type="ECO:0000313" key="3">
    <source>
        <dbReference type="Proteomes" id="UP000479335"/>
    </source>
</evidence>
<evidence type="ECO:0000313" key="2">
    <source>
        <dbReference type="EMBL" id="MYM23229.1"/>
    </source>
</evidence>
<name>A0A6L8K6U0_9BURK</name>